<proteinExistence type="predicted"/>
<dbReference type="Proteomes" id="UP000639643">
    <property type="component" value="Unassembled WGS sequence"/>
</dbReference>
<keyword evidence="2" id="KW-1185">Reference proteome</keyword>
<gene>
    <name evidence="1" type="ORF">CMUS01_11877</name>
</gene>
<sequence>MPLITDLPCELVASVLGSLDDLRSLSLALLASRHIYASFKAVPGIEASVVRRQVTPGLVPYAIAVLEASRLPRQRYLITGVVSADRKATIRLLDELNDRHTELLARLSSMPRSDLRKISDMHRLIHTLSIDFANTAWSRICGGNSAEAVTGVVLSADEYHRYCRSFYRAELFYSLFRFTGGNADIVNPSESTMDYKFFAPYPPWENEQLCCVNEFLESKFSKGVLSFHFLGYGNCAKLAVATFEVLSHDVYLGHLSINYLSRRGDNWWTQLWLAQGLEFFKRVTEEVLYDEQKALLISAFGRGRINLAQTLQCFYRTLGPTVENTKLKNLDRVNLQPLLSYHLTANDTDNGPFQAWHDAHSYADGGQWLQIMAERNVWLWDRAYVFWDLAHNWPVGISSPFKLQPGVEVAQSDREPTGQQWDEMRQSFHERGDIYDNGGQGYWTKGDLSRVVWSTG</sequence>
<dbReference type="OrthoDB" id="5427059at2759"/>
<protein>
    <submittedName>
        <fullName evidence="1">Uncharacterized protein</fullName>
    </submittedName>
</protein>
<evidence type="ECO:0000313" key="1">
    <source>
        <dbReference type="EMBL" id="KAF6818696.1"/>
    </source>
</evidence>
<reference evidence="1" key="1">
    <citation type="journal article" date="2020" name="Phytopathology">
        <title>Genome Sequence Resources of Colletotrichum truncatum, C. plurivorum, C. musicola, and C. sojae: Four Species Pathogenic to Soybean (Glycine max).</title>
        <authorList>
            <person name="Rogerio F."/>
            <person name="Boufleur T.R."/>
            <person name="Ciampi-Guillardi M."/>
            <person name="Sukno S.A."/>
            <person name="Thon M.R."/>
            <person name="Massola Junior N.S."/>
            <person name="Baroncelli R."/>
        </authorList>
    </citation>
    <scope>NUCLEOTIDE SEQUENCE</scope>
    <source>
        <strain evidence="1">LFN0074</strain>
    </source>
</reference>
<dbReference type="AlphaFoldDB" id="A0A8H6JTZ2"/>
<evidence type="ECO:0000313" key="2">
    <source>
        <dbReference type="Proteomes" id="UP000639643"/>
    </source>
</evidence>
<comment type="caution">
    <text evidence="1">The sequence shown here is derived from an EMBL/GenBank/DDBJ whole genome shotgun (WGS) entry which is preliminary data.</text>
</comment>
<organism evidence="1 2">
    <name type="scientific">Colletotrichum musicola</name>
    <dbReference type="NCBI Taxonomy" id="2175873"/>
    <lineage>
        <taxon>Eukaryota</taxon>
        <taxon>Fungi</taxon>
        <taxon>Dikarya</taxon>
        <taxon>Ascomycota</taxon>
        <taxon>Pezizomycotina</taxon>
        <taxon>Sordariomycetes</taxon>
        <taxon>Hypocreomycetidae</taxon>
        <taxon>Glomerellales</taxon>
        <taxon>Glomerellaceae</taxon>
        <taxon>Colletotrichum</taxon>
        <taxon>Colletotrichum orchidearum species complex</taxon>
    </lineage>
</organism>
<name>A0A8H6JTZ2_9PEZI</name>
<accession>A0A8H6JTZ2</accession>
<dbReference type="EMBL" id="WIGM01000629">
    <property type="protein sequence ID" value="KAF6818696.1"/>
    <property type="molecule type" value="Genomic_DNA"/>
</dbReference>